<feature type="domain" description="CHAD" evidence="1">
    <location>
        <begin position="1"/>
        <end position="246"/>
    </location>
</feature>
<dbReference type="EMBL" id="DLUI01000069">
    <property type="protein sequence ID" value="DAB38699.1"/>
    <property type="molecule type" value="Genomic_DNA"/>
</dbReference>
<reference evidence="2 3" key="1">
    <citation type="journal article" date="2017" name="Front. Microbiol.">
        <title>Comparative Genomic Analysis of the Class Epsilonproteobacteria and Proposed Reclassification to Epsilonbacteraeota (phyl. nov.).</title>
        <authorList>
            <person name="Waite D.W."/>
            <person name="Vanwonterghem I."/>
            <person name="Rinke C."/>
            <person name="Parks D.H."/>
            <person name="Zhang Y."/>
            <person name="Takai K."/>
            <person name="Sievert S.M."/>
            <person name="Simon J."/>
            <person name="Campbell B.J."/>
            <person name="Hanson T.E."/>
            <person name="Woyke T."/>
            <person name="Klotz M.G."/>
            <person name="Hugenholtz P."/>
        </authorList>
    </citation>
    <scope>NUCLEOTIDE SEQUENCE [LARGE SCALE GENOMIC DNA]</scope>
    <source>
        <strain evidence="2">UBA12443</strain>
    </source>
</reference>
<dbReference type="PANTHER" id="PTHR39339">
    <property type="entry name" value="SLR1444 PROTEIN"/>
    <property type="match status" value="1"/>
</dbReference>
<dbReference type="PROSITE" id="PS51708">
    <property type="entry name" value="CHAD"/>
    <property type="match status" value="1"/>
</dbReference>
<gene>
    <name evidence="2" type="ORF">CFH83_04750</name>
</gene>
<dbReference type="Pfam" id="PF05235">
    <property type="entry name" value="CHAD"/>
    <property type="match status" value="1"/>
</dbReference>
<dbReference type="InterPro" id="IPR038186">
    <property type="entry name" value="CHAD_dom_sf"/>
</dbReference>
<dbReference type="RefSeq" id="WP_294896133.1">
    <property type="nucleotide sequence ID" value="NZ_DLUI01000069.1"/>
</dbReference>
<evidence type="ECO:0000313" key="3">
    <source>
        <dbReference type="Proteomes" id="UP000228859"/>
    </source>
</evidence>
<comment type="caution">
    <text evidence="2">The sequence shown here is derived from an EMBL/GenBank/DDBJ whole genome shotgun (WGS) entry which is preliminary data.</text>
</comment>
<protein>
    <recommendedName>
        <fullName evidence="1">CHAD domain-containing protein</fullName>
    </recommendedName>
</protein>
<name>A0A2D3WND0_9BACT</name>
<dbReference type="InterPro" id="IPR007899">
    <property type="entry name" value="CHAD_dom"/>
</dbReference>
<evidence type="ECO:0000259" key="1">
    <source>
        <dbReference type="PROSITE" id="PS51708"/>
    </source>
</evidence>
<sequence>MEASSLTRYLLYQLYHARYLLHTFAKSKKEEHLHEFRIALRQTRSLVKLFLEDRLPFPAPLKAVIKETNPLRELDVLLNSLDASEYPKLLKQLSNIRKDTANTLITQKFIKHVSMLLDQYYNLIAQRNPNFISDILIERVLAHYQHCLNTHNALKENAKPKTLHRLRIEFKNARYGFEFLEIADIYQSQEVIQHCKQFQNTLGAIQDTINQIDLLKKIYQKYHADEVKELVRKRKKELLLLKDTTRSELSASI</sequence>
<dbReference type="AlphaFoldDB" id="A0A2D3WND0"/>
<dbReference type="PANTHER" id="PTHR39339:SF1">
    <property type="entry name" value="CHAD DOMAIN-CONTAINING PROTEIN"/>
    <property type="match status" value="1"/>
</dbReference>
<accession>A0A2D3WND0</accession>
<dbReference type="Gene3D" id="1.40.20.10">
    <property type="entry name" value="CHAD domain"/>
    <property type="match status" value="1"/>
</dbReference>
<evidence type="ECO:0000313" key="2">
    <source>
        <dbReference type="EMBL" id="DAB38699.1"/>
    </source>
</evidence>
<organism evidence="2 3">
    <name type="scientific">Sulfuricurvum kujiense</name>
    <dbReference type="NCBI Taxonomy" id="148813"/>
    <lineage>
        <taxon>Bacteria</taxon>
        <taxon>Pseudomonadati</taxon>
        <taxon>Campylobacterota</taxon>
        <taxon>Epsilonproteobacteria</taxon>
        <taxon>Campylobacterales</taxon>
        <taxon>Sulfurimonadaceae</taxon>
        <taxon>Sulfuricurvum</taxon>
    </lineage>
</organism>
<proteinExistence type="predicted"/>
<dbReference type="SMART" id="SM00880">
    <property type="entry name" value="CHAD"/>
    <property type="match status" value="1"/>
</dbReference>
<dbReference type="Proteomes" id="UP000228859">
    <property type="component" value="Unassembled WGS sequence"/>
</dbReference>